<evidence type="ECO:0000313" key="1">
    <source>
        <dbReference type="EMBL" id="MFH0254711.1"/>
    </source>
</evidence>
<sequence length="174" mass="19224">MGKFLAVLLFLCAAGGGAFMYYQQVYAYYEEVEPDGETDVVMTSMITDAPEPVLYDDFRAIDATSSPIRYRACFTTSMSHAMLTETYLLDEDAVPLTAPGWFDCFDAREIGEAIEAGRALAFLGTENIEYGIDRVVAIHEDGRGWVWDQINPCGEVVFDGNAAPEDCPEPPEGY</sequence>
<dbReference type="RefSeq" id="WP_377172124.1">
    <property type="nucleotide sequence ID" value="NZ_JBHTJC010000003.1"/>
</dbReference>
<protein>
    <submittedName>
        <fullName evidence="1">DUF6446 family protein</fullName>
    </submittedName>
</protein>
<proteinExistence type="predicted"/>
<keyword evidence="2" id="KW-1185">Reference proteome</keyword>
<evidence type="ECO:0000313" key="2">
    <source>
        <dbReference type="Proteomes" id="UP001607157"/>
    </source>
</evidence>
<dbReference type="EMBL" id="JBIHMM010000003">
    <property type="protein sequence ID" value="MFH0254711.1"/>
    <property type="molecule type" value="Genomic_DNA"/>
</dbReference>
<dbReference type="Proteomes" id="UP001607157">
    <property type="component" value="Unassembled WGS sequence"/>
</dbReference>
<organism evidence="1 2">
    <name type="scientific">Roseovarius aquimarinus</name>
    <dbReference type="NCBI Taxonomy" id="1229156"/>
    <lineage>
        <taxon>Bacteria</taxon>
        <taxon>Pseudomonadati</taxon>
        <taxon>Pseudomonadota</taxon>
        <taxon>Alphaproteobacteria</taxon>
        <taxon>Rhodobacterales</taxon>
        <taxon>Roseobacteraceae</taxon>
        <taxon>Roseovarius</taxon>
    </lineage>
</organism>
<reference evidence="1 2" key="1">
    <citation type="submission" date="2024-10" db="EMBL/GenBank/DDBJ databases">
        <authorList>
            <person name="Yang X.-N."/>
        </authorList>
    </citation>
    <scope>NUCLEOTIDE SEQUENCE [LARGE SCALE GENOMIC DNA]</scope>
    <source>
        <strain evidence="1 2">CAU 1059</strain>
    </source>
</reference>
<dbReference type="Pfam" id="PF20044">
    <property type="entry name" value="DUF6446"/>
    <property type="match status" value="1"/>
</dbReference>
<gene>
    <name evidence="1" type="ORF">ACGRVM_12470</name>
</gene>
<comment type="caution">
    <text evidence="1">The sequence shown here is derived from an EMBL/GenBank/DDBJ whole genome shotgun (WGS) entry which is preliminary data.</text>
</comment>
<accession>A0ABW7I959</accession>
<name>A0ABW7I959_9RHOB</name>
<dbReference type="InterPro" id="IPR045616">
    <property type="entry name" value="DUF6446"/>
</dbReference>